<dbReference type="Proteomes" id="UP000064029">
    <property type="component" value="Unassembled WGS sequence"/>
</dbReference>
<evidence type="ECO:0000313" key="2">
    <source>
        <dbReference type="Proteomes" id="UP000064029"/>
    </source>
</evidence>
<reference evidence="1 2" key="1">
    <citation type="submission" date="2015-11" db="EMBL/GenBank/DDBJ databases">
        <title>Expanding the genomic diversity of Burkholderia species for the development of highly accurate diagnostics.</title>
        <authorList>
            <person name="Sahl J."/>
            <person name="Keim P."/>
            <person name="Wagner D."/>
        </authorList>
    </citation>
    <scope>NUCLEOTIDE SEQUENCE [LARGE SCALE GENOMIC DNA]</scope>
    <source>
        <strain evidence="1 2">MSMB2036</strain>
    </source>
</reference>
<proteinExistence type="predicted"/>
<comment type="caution">
    <text evidence="1">The sequence shown here is derived from an EMBL/GenBank/DDBJ whole genome shotgun (WGS) entry which is preliminary data.</text>
</comment>
<organism evidence="1 2">
    <name type="scientific">Burkholderia ubonensis</name>
    <dbReference type="NCBI Taxonomy" id="101571"/>
    <lineage>
        <taxon>Bacteria</taxon>
        <taxon>Pseudomonadati</taxon>
        <taxon>Pseudomonadota</taxon>
        <taxon>Betaproteobacteria</taxon>
        <taxon>Burkholderiales</taxon>
        <taxon>Burkholderiaceae</taxon>
        <taxon>Burkholderia</taxon>
        <taxon>Burkholderia cepacia complex</taxon>
    </lineage>
</organism>
<accession>A0A103R5W5</accession>
<evidence type="ECO:0000313" key="1">
    <source>
        <dbReference type="EMBL" id="KVG61797.1"/>
    </source>
</evidence>
<dbReference type="EMBL" id="LOXM01000182">
    <property type="protein sequence ID" value="KVG61797.1"/>
    <property type="molecule type" value="Genomic_DNA"/>
</dbReference>
<protein>
    <submittedName>
        <fullName evidence="1">Uncharacterized protein</fullName>
    </submittedName>
</protein>
<dbReference type="AlphaFoldDB" id="A0A103R5W5"/>
<sequence>MRNLLIGTVLEAGTTIEAHDARTLAELLFAAGVRHGRVSMPDWREGSTAPATGDKIALNFRLNQLGQAAERLAAPRAVRVIEHEGRPYYVRLADVPQPWRDQFRAALRGSGCPVIAGEGECAYASDWSDWLRGSFPRW</sequence>
<gene>
    <name evidence="1" type="ORF">WJ33_30895</name>
</gene>
<name>A0A103R5W5_9BURK</name>